<dbReference type="AlphaFoldDB" id="A0ABD7V111"/>
<accession>A0ABD7V111</accession>
<gene>
    <name evidence="1" type="ORF">NCTC8139_01523</name>
</gene>
<evidence type="ECO:0000313" key="2">
    <source>
        <dbReference type="Proteomes" id="UP000360750"/>
    </source>
</evidence>
<reference evidence="1 2" key="1">
    <citation type="submission" date="2019-02" db="EMBL/GenBank/DDBJ databases">
        <authorList>
            <consortium name="Pathogen Informatics"/>
        </authorList>
    </citation>
    <scope>NUCLEOTIDE SEQUENCE [LARGE SCALE GENOMIC DNA]</scope>
    <source>
        <strain evidence="1 2">3012STDY6756503</strain>
    </source>
</reference>
<organism evidence="1 2">
    <name type="scientific">Gordonia paraffinivorans</name>
    <dbReference type="NCBI Taxonomy" id="175628"/>
    <lineage>
        <taxon>Bacteria</taxon>
        <taxon>Bacillati</taxon>
        <taxon>Actinomycetota</taxon>
        <taxon>Actinomycetes</taxon>
        <taxon>Mycobacteriales</taxon>
        <taxon>Gordoniaceae</taxon>
        <taxon>Gordonia</taxon>
    </lineage>
</organism>
<name>A0ABD7V111_9ACTN</name>
<dbReference type="Proteomes" id="UP000360750">
    <property type="component" value="Unassembled WGS sequence"/>
</dbReference>
<sequence>MTPPVPPPGPVPGVPDVPALTHMTVQEMIEATPLGPILDRTVTDVLAGLGLPPLPVLPPIPPMPGLPPIELPNLDVFIKPMTDLLGGFGTGDLSGAGFDPTIIFDSLTKVLETTMSMSQGALKLADQLWVGEAATSATVKTTEAGANSTALAAQGSGISMDTKTAAAIVAKGLALVQGIIAKTIAEIGLAVPFLATPGFAGALVAMSTAASTGLSESLAVVAMTRAELLAPTTAMTVNGAPVAVTGAPAGVAGQSPFALASTVLDTISPVVGTAMELPSSLMQPISKMLNVDASASDPVVTGAGGAPLTAASATKAKGGGGGGGGGVGGGGGIGGVMAPLGASRPTVPTGISVTEPVAGAATARPAAMTPAAMPMGGAPIGAASAGARGAGAGEGQHSVPDYLVTEDNGRAVVGDEHEMAPAVIGHVEPEVDKPDPYVQLRLGTPPTTNRIEEV</sequence>
<evidence type="ECO:0000313" key="1">
    <source>
        <dbReference type="EMBL" id="VFA87981.1"/>
    </source>
</evidence>
<dbReference type="RefSeq" id="WP_131733907.1">
    <property type="nucleotide sequence ID" value="NZ_CAACYD010000006.1"/>
</dbReference>
<comment type="caution">
    <text evidence="1">The sequence shown here is derived from an EMBL/GenBank/DDBJ whole genome shotgun (WGS) entry which is preliminary data.</text>
</comment>
<dbReference type="EMBL" id="CAACYD010000006">
    <property type="protein sequence ID" value="VFA87981.1"/>
    <property type="molecule type" value="Genomic_DNA"/>
</dbReference>
<dbReference type="GeneID" id="60749545"/>
<proteinExistence type="predicted"/>
<protein>
    <submittedName>
        <fullName evidence="1">Uncharacterized protein</fullName>
    </submittedName>
</protein>